<dbReference type="RefSeq" id="WP_090621001.1">
    <property type="nucleotide sequence ID" value="NZ_FNYO01000008.1"/>
</dbReference>
<evidence type="ECO:0000313" key="3">
    <source>
        <dbReference type="EMBL" id="SEQ45035.1"/>
    </source>
</evidence>
<evidence type="ECO:0000313" key="4">
    <source>
        <dbReference type="Proteomes" id="UP000199005"/>
    </source>
</evidence>
<protein>
    <recommendedName>
        <fullName evidence="7">SPOR domain-containing protein</fullName>
    </recommendedName>
</protein>
<evidence type="ECO:0008006" key="7">
    <source>
        <dbReference type="Google" id="ProtNLM"/>
    </source>
</evidence>
<accession>A0A1H9G4E1</accession>
<dbReference type="Proteomes" id="UP000199250">
    <property type="component" value="Unassembled WGS sequence"/>
</dbReference>
<evidence type="ECO:0000313" key="1">
    <source>
        <dbReference type="EMBL" id="SEI52579.1"/>
    </source>
</evidence>
<reference evidence="4 5" key="1">
    <citation type="submission" date="2016-10" db="EMBL/GenBank/DDBJ databases">
        <authorList>
            <person name="de Groot N.N."/>
        </authorList>
    </citation>
    <scope>NUCLEOTIDE SEQUENCE [LARGE SCALE GENOMIC DNA]</scope>
    <source>
        <strain evidence="1 4">DSM 1041</strain>
        <strain evidence="2 5">DSM 373</strain>
        <strain evidence="3 6">DSM 378</strain>
    </source>
</reference>
<dbReference type="Proteomes" id="UP000199005">
    <property type="component" value="Unassembled WGS sequence"/>
</dbReference>
<dbReference type="EMBL" id="FOFJ01000011">
    <property type="protein sequence ID" value="SEQ45035.1"/>
    <property type="molecule type" value="Genomic_DNA"/>
</dbReference>
<name>A0A1H9G4E1_9GAMM</name>
<dbReference type="EMBL" id="FNYQ01000059">
    <property type="protein sequence ID" value="SEJ20125.1"/>
    <property type="molecule type" value="Genomic_DNA"/>
</dbReference>
<evidence type="ECO:0000313" key="2">
    <source>
        <dbReference type="EMBL" id="SEJ20125.1"/>
    </source>
</evidence>
<gene>
    <name evidence="2" type="ORF">SAMN04244572_03098</name>
    <name evidence="3" type="ORF">SAMN04244573_01607</name>
    <name evidence="1" type="ORF">SAMN04244579_00989</name>
</gene>
<proteinExistence type="predicted"/>
<dbReference type="Proteomes" id="UP000199267">
    <property type="component" value="Unassembled WGS sequence"/>
</dbReference>
<dbReference type="EMBL" id="FNYO01000008">
    <property type="protein sequence ID" value="SEI52579.1"/>
    <property type="molecule type" value="Genomic_DNA"/>
</dbReference>
<organism evidence="3 6">
    <name type="scientific">Azotobacter beijerinckii</name>
    <dbReference type="NCBI Taxonomy" id="170623"/>
    <lineage>
        <taxon>Bacteria</taxon>
        <taxon>Pseudomonadati</taxon>
        <taxon>Pseudomonadota</taxon>
        <taxon>Gammaproteobacteria</taxon>
        <taxon>Pseudomonadales</taxon>
        <taxon>Pseudomonadaceae</taxon>
        <taxon>Azotobacter</taxon>
    </lineage>
</organism>
<evidence type="ECO:0000313" key="6">
    <source>
        <dbReference type="Proteomes" id="UP000199267"/>
    </source>
</evidence>
<sequence length="54" mass="6146">MQVIVQQIAKPQGCWKVQMGQLSVPFRTESEARQYAARLESRLKAPHPWPKALG</sequence>
<evidence type="ECO:0000313" key="5">
    <source>
        <dbReference type="Proteomes" id="UP000199250"/>
    </source>
</evidence>
<dbReference type="AlphaFoldDB" id="A0A1H9G4E1"/>